<dbReference type="GO" id="GO:0050511">
    <property type="term" value="F:undecaprenyldiphospho-muramoylpentapeptide beta-N-acetylglucosaminyltransferase activity"/>
    <property type="evidence" value="ECO:0007669"/>
    <property type="project" value="UniProtKB-UniRule"/>
</dbReference>
<dbReference type="InterPro" id="IPR006009">
    <property type="entry name" value="GlcNAc_MurG"/>
</dbReference>
<evidence type="ECO:0000259" key="12">
    <source>
        <dbReference type="Pfam" id="PF04101"/>
    </source>
</evidence>
<gene>
    <name evidence="10" type="primary">murG</name>
    <name evidence="13" type="ORF">COW81_03440</name>
</gene>
<dbReference type="Proteomes" id="UP000231143">
    <property type="component" value="Unassembled WGS sequence"/>
</dbReference>
<dbReference type="HAMAP" id="MF_00033">
    <property type="entry name" value="MurG"/>
    <property type="match status" value="1"/>
</dbReference>
<comment type="subcellular location">
    <subcellularLocation>
        <location evidence="10">Cell membrane</location>
        <topology evidence="10">Peripheral membrane protein</topology>
        <orientation evidence="10">Cytoplasmic side</orientation>
    </subcellularLocation>
</comment>
<feature type="binding site" evidence="10">
    <location>
        <position position="303"/>
    </location>
    <ligand>
        <name>UDP-N-acetyl-alpha-D-glucosamine</name>
        <dbReference type="ChEBI" id="CHEBI:57705"/>
    </ligand>
</feature>
<dbReference type="Pfam" id="PF04101">
    <property type="entry name" value="Glyco_tran_28_C"/>
    <property type="match status" value="1"/>
</dbReference>
<keyword evidence="5 10" id="KW-0133">Cell shape</keyword>
<comment type="function">
    <text evidence="10">Cell wall formation. Catalyzes the transfer of a GlcNAc subunit on undecaprenyl-pyrophosphoryl-MurNAc-pentapeptide (lipid intermediate I) to form undecaprenyl-pyrophosphoryl-MurNAc-(pentapeptide)GlcNAc (lipid intermediate II).</text>
</comment>
<feature type="domain" description="Glycosyltransferase family 28 N-terminal" evidence="11">
    <location>
        <begin position="3"/>
        <end position="147"/>
    </location>
</feature>
<dbReference type="PANTHER" id="PTHR21015:SF27">
    <property type="entry name" value="UDP-N-ACETYLGLUCOSAMINE--N-ACETYLMURAMYL-(PENTAPEPTIDE) PYROPHOSPHORYL-UNDECAPRENOL N-ACETYLGLUCOSAMINE TRANSFERASE"/>
    <property type="match status" value="1"/>
</dbReference>
<evidence type="ECO:0000256" key="4">
    <source>
        <dbReference type="ARBA" id="ARBA00022679"/>
    </source>
</evidence>
<accession>A0A2H0DXW4</accession>
<dbReference type="GO" id="GO:0005975">
    <property type="term" value="P:carbohydrate metabolic process"/>
    <property type="evidence" value="ECO:0007669"/>
    <property type="project" value="InterPro"/>
</dbReference>
<dbReference type="EMBL" id="PCTT01000045">
    <property type="protein sequence ID" value="PIP86841.1"/>
    <property type="molecule type" value="Genomic_DNA"/>
</dbReference>
<dbReference type="InterPro" id="IPR004276">
    <property type="entry name" value="GlycoTrans_28_N"/>
</dbReference>
<evidence type="ECO:0000256" key="8">
    <source>
        <dbReference type="ARBA" id="ARBA00023306"/>
    </source>
</evidence>
<evidence type="ECO:0000313" key="13">
    <source>
        <dbReference type="EMBL" id="PIP86841.1"/>
    </source>
</evidence>
<keyword evidence="1 10" id="KW-1003">Cell membrane</keyword>
<name>A0A2H0DXW4_9BACT</name>
<evidence type="ECO:0000259" key="11">
    <source>
        <dbReference type="Pfam" id="PF03033"/>
    </source>
</evidence>
<feature type="binding site" evidence="10">
    <location>
        <position position="169"/>
    </location>
    <ligand>
        <name>UDP-N-acetyl-alpha-D-glucosamine</name>
        <dbReference type="ChEBI" id="CHEBI:57705"/>
    </ligand>
</feature>
<evidence type="ECO:0000256" key="1">
    <source>
        <dbReference type="ARBA" id="ARBA00022475"/>
    </source>
</evidence>
<dbReference type="UniPathway" id="UPA00219"/>
<feature type="binding site" evidence="10">
    <location>
        <begin position="10"/>
        <end position="12"/>
    </location>
    <ligand>
        <name>UDP-N-acetyl-alpha-D-glucosamine</name>
        <dbReference type="ChEBI" id="CHEBI:57705"/>
    </ligand>
</feature>
<dbReference type="PANTHER" id="PTHR21015">
    <property type="entry name" value="UDP-N-ACETYLGLUCOSAMINE--N-ACETYLMURAMYL-(PENTAPEPTIDE) PYROPHOSPHORYL-UNDECAPRENOL N-ACETYLGLUCOSAMINE TRANSFERASE 1"/>
    <property type="match status" value="1"/>
</dbReference>
<keyword evidence="3 10" id="KW-0328">Glycosyltransferase</keyword>
<comment type="caution">
    <text evidence="10">Lacks conserved residue(s) required for the propagation of feature annotation.</text>
</comment>
<keyword evidence="2 10" id="KW-0132">Cell division</keyword>
<organism evidence="13 14">
    <name type="scientific">Candidatus Campbellbacteria bacterium CG22_combo_CG10-13_8_21_14_all_36_13</name>
    <dbReference type="NCBI Taxonomy" id="1974529"/>
    <lineage>
        <taxon>Bacteria</taxon>
        <taxon>Candidatus Campbelliibacteriota</taxon>
    </lineage>
</organism>
<keyword evidence="9 10" id="KW-0961">Cell wall biogenesis/degradation</keyword>
<dbReference type="SUPFAM" id="SSF53756">
    <property type="entry name" value="UDP-Glycosyltransferase/glycogen phosphorylase"/>
    <property type="match status" value="1"/>
</dbReference>
<dbReference type="EC" id="2.4.1.227" evidence="10"/>
<dbReference type="CDD" id="cd03785">
    <property type="entry name" value="GT28_MurG"/>
    <property type="match status" value="1"/>
</dbReference>
<dbReference type="AlphaFoldDB" id="A0A2H0DXW4"/>
<comment type="pathway">
    <text evidence="10">Cell wall biogenesis; peptidoglycan biosynthesis.</text>
</comment>
<keyword evidence="6 10" id="KW-0573">Peptidoglycan synthesis</keyword>
<evidence type="ECO:0000256" key="3">
    <source>
        <dbReference type="ARBA" id="ARBA00022676"/>
    </source>
</evidence>
<comment type="similarity">
    <text evidence="10">Belongs to the glycosyltransferase 28 family. MurG subfamily.</text>
</comment>
<proteinExistence type="inferred from homology"/>
<evidence type="ECO:0000256" key="5">
    <source>
        <dbReference type="ARBA" id="ARBA00022960"/>
    </source>
</evidence>
<dbReference type="InterPro" id="IPR007235">
    <property type="entry name" value="Glyco_trans_28_C"/>
</dbReference>
<comment type="caution">
    <text evidence="13">The sequence shown here is derived from an EMBL/GenBank/DDBJ whole genome shotgun (WGS) entry which is preliminary data.</text>
</comment>
<dbReference type="GO" id="GO:0005886">
    <property type="term" value="C:plasma membrane"/>
    <property type="evidence" value="ECO:0007669"/>
    <property type="project" value="UniProtKB-SubCell"/>
</dbReference>
<keyword evidence="8 10" id="KW-0131">Cell cycle</keyword>
<feature type="domain" description="Glycosyl transferase family 28 C-terminal" evidence="12">
    <location>
        <begin position="192"/>
        <end position="361"/>
    </location>
</feature>
<dbReference type="GO" id="GO:0051301">
    <property type="term" value="P:cell division"/>
    <property type="evidence" value="ECO:0007669"/>
    <property type="project" value="UniProtKB-KW"/>
</dbReference>
<feature type="binding site" evidence="10">
    <location>
        <position position="199"/>
    </location>
    <ligand>
        <name>UDP-N-acetyl-alpha-D-glucosamine</name>
        <dbReference type="ChEBI" id="CHEBI:57705"/>
    </ligand>
</feature>
<dbReference type="Gene3D" id="3.40.50.2000">
    <property type="entry name" value="Glycogen Phosphorylase B"/>
    <property type="match status" value="2"/>
</dbReference>
<keyword evidence="4 10" id="KW-0808">Transferase</keyword>
<reference evidence="13 14" key="1">
    <citation type="submission" date="2017-09" db="EMBL/GenBank/DDBJ databases">
        <title>Depth-based differentiation of microbial function through sediment-hosted aquifers and enrichment of novel symbionts in the deep terrestrial subsurface.</title>
        <authorList>
            <person name="Probst A.J."/>
            <person name="Ladd B."/>
            <person name="Jarett J.K."/>
            <person name="Geller-Mcgrath D.E."/>
            <person name="Sieber C.M."/>
            <person name="Emerson J.B."/>
            <person name="Anantharaman K."/>
            <person name="Thomas B.C."/>
            <person name="Malmstrom R."/>
            <person name="Stieglmeier M."/>
            <person name="Klingl A."/>
            <person name="Woyke T."/>
            <person name="Ryan C.M."/>
            <person name="Banfield J.F."/>
        </authorList>
    </citation>
    <scope>NUCLEOTIDE SEQUENCE [LARGE SCALE GENOMIC DNA]</scope>
    <source>
        <strain evidence="13">CG22_combo_CG10-13_8_21_14_all_36_13</strain>
    </source>
</reference>
<dbReference type="GO" id="GO:0051991">
    <property type="term" value="F:UDP-N-acetyl-D-glucosamine:N-acetylmuramoyl-L-alanyl-D-glutamyl-meso-2,6-diaminopimelyl-D-alanyl-D-alanine-diphosphoundecaprenol 4-beta-N-acetylglucosaminlytransferase activity"/>
    <property type="evidence" value="ECO:0007669"/>
    <property type="project" value="RHEA"/>
</dbReference>
<dbReference type="GO" id="GO:0009252">
    <property type="term" value="P:peptidoglycan biosynthetic process"/>
    <property type="evidence" value="ECO:0007669"/>
    <property type="project" value="UniProtKB-UniRule"/>
</dbReference>
<evidence type="ECO:0000256" key="7">
    <source>
        <dbReference type="ARBA" id="ARBA00023136"/>
    </source>
</evidence>
<sequence>MRIGFTGGGTGGHFYPIIAVAQAINKIVAEEKLLEPELYYFGPTKYDDRALFEERINFRQIPAGKLRLYFSLENITDLFKTLMGFIKSLTTLFSLFPDVIFSKGGYASFPILLASRILGIPVVIHESDTIPGRVNLWSAKFAKAIAISYPQVAKYFPKEKVALTGNPIRTELLKPEYSGAHEFLKLEKDIPVILVIGGSQGALNINEVMIKTVPRLIDKYQIIHQTGEEHYESIVQIMNSELANNPNRDRYKIFPFLNNLAMRMSAGVSDLIISRAGSSIFEIALWGIPSIIIPIPQTISRDQRTNAFSYAETGAAVVIEEANLDDDILISQISNIMESKDKIDNMKKSAIAFARKDASEKIAKKVLAIALEHQK</sequence>
<evidence type="ECO:0000256" key="10">
    <source>
        <dbReference type="HAMAP-Rule" id="MF_00033"/>
    </source>
</evidence>
<dbReference type="GO" id="GO:0008360">
    <property type="term" value="P:regulation of cell shape"/>
    <property type="evidence" value="ECO:0007669"/>
    <property type="project" value="UniProtKB-KW"/>
</dbReference>
<keyword evidence="7 10" id="KW-0472">Membrane</keyword>
<evidence type="ECO:0000256" key="9">
    <source>
        <dbReference type="ARBA" id="ARBA00023316"/>
    </source>
</evidence>
<evidence type="ECO:0000313" key="14">
    <source>
        <dbReference type="Proteomes" id="UP000231143"/>
    </source>
</evidence>
<dbReference type="GO" id="GO:0071555">
    <property type="term" value="P:cell wall organization"/>
    <property type="evidence" value="ECO:0007669"/>
    <property type="project" value="UniProtKB-KW"/>
</dbReference>
<evidence type="ECO:0000256" key="6">
    <source>
        <dbReference type="ARBA" id="ARBA00022984"/>
    </source>
</evidence>
<dbReference type="Pfam" id="PF03033">
    <property type="entry name" value="Glyco_transf_28"/>
    <property type="match status" value="1"/>
</dbReference>
<evidence type="ECO:0000256" key="2">
    <source>
        <dbReference type="ARBA" id="ARBA00022618"/>
    </source>
</evidence>
<protein>
    <recommendedName>
        <fullName evidence="10">UDP-N-acetylglucosamine--N-acetylmuramyl-(pentapeptide) pyrophosphoryl-undecaprenol N-acetylglucosamine transferase</fullName>
        <ecNumber evidence="10">2.4.1.227</ecNumber>
    </recommendedName>
    <alternativeName>
        <fullName evidence="10">Undecaprenyl-PP-MurNAc-pentapeptide-UDPGlcNAc GlcNAc transferase</fullName>
    </alternativeName>
</protein>
<comment type="catalytic activity">
    <reaction evidence="10">
        <text>di-trans,octa-cis-undecaprenyl diphospho-N-acetyl-alpha-D-muramoyl-L-alanyl-D-glutamyl-meso-2,6-diaminopimeloyl-D-alanyl-D-alanine + UDP-N-acetyl-alpha-D-glucosamine = di-trans,octa-cis-undecaprenyl diphospho-[N-acetyl-alpha-D-glucosaminyl-(1-&gt;4)]-N-acetyl-alpha-D-muramoyl-L-alanyl-D-glutamyl-meso-2,6-diaminopimeloyl-D-alanyl-D-alanine + UDP + H(+)</text>
        <dbReference type="Rhea" id="RHEA:31227"/>
        <dbReference type="ChEBI" id="CHEBI:15378"/>
        <dbReference type="ChEBI" id="CHEBI:57705"/>
        <dbReference type="ChEBI" id="CHEBI:58223"/>
        <dbReference type="ChEBI" id="CHEBI:61387"/>
        <dbReference type="ChEBI" id="CHEBI:61388"/>
        <dbReference type="EC" id="2.4.1.227"/>
    </reaction>
</comment>